<gene>
    <name evidence="2" type="ORF">AVDCRST_MAG36-1726</name>
</gene>
<sequence>ARLPPAGHRLLPAPRRDPDTAARPPLARPVPAVEPAAAVRRHRQRRRRRHPLAAAADPRPVAGRARGRPGDPRGVAVRDAALRRAPARRHAARGRRRDRHAHARGAQLAGRALQHHAAGDPQGRPARARPAAPHPDRRGAQRVRERLRRVRRAHRDHRPRGLPARRLPHRRGDRAGDLPGTGLPRPRRGAAARRCGAAAAAPAPRPPAERAAADLHPDLARHRHRRRPAHPARHRRGVHLRAQLRPAVPADPPGRRRLRDLAVGGRGGRRAGVGLLPRAAHVPRSPRRRRRRAERRRARQLPGLRAVHGRADPDLLRARAEADARDGVGPQGGDRPRARAAVARRRGTDRAAAPRGPGRRGHRVHRPARSAHGGRQPRAGGLRRTRGPARPLVHHGRGAATARGGGDARAQLGPPRPRRPARGAAPRAGAARRPRRRARRAALGCHLRRRRPRPGPARGGPRPGPRQRHRQPAVRRHAPGRRRPARPADPPRGRAGAAHRGGGGRLRRAARRLGRRPRRARSRPVRRPAPARRARAGTGPRTGRPRARGADLRGRRAHRGPDRRAGRRAPPRPDHGRHDGVAAVAAPRRPGRAAARRARRGRGDARGAARHRARLPGGRRPRPAGGHPCL</sequence>
<feature type="compositionally biased region" description="Basic residues" evidence="1">
    <location>
        <begin position="39"/>
        <end position="51"/>
    </location>
</feature>
<feature type="compositionally biased region" description="Low complexity" evidence="1">
    <location>
        <begin position="192"/>
        <end position="202"/>
    </location>
</feature>
<feature type="compositionally biased region" description="Basic and acidic residues" evidence="1">
    <location>
        <begin position="548"/>
        <end position="564"/>
    </location>
</feature>
<feature type="compositionally biased region" description="Low complexity" evidence="1">
    <location>
        <begin position="398"/>
        <end position="413"/>
    </location>
</feature>
<feature type="compositionally biased region" description="Low complexity" evidence="1">
    <location>
        <begin position="272"/>
        <end position="283"/>
    </location>
</feature>
<feature type="compositionally biased region" description="Basic residues" evidence="1">
    <location>
        <begin position="505"/>
        <end position="535"/>
    </location>
</feature>
<feature type="compositionally biased region" description="Low complexity" evidence="1">
    <location>
        <begin position="21"/>
        <end position="38"/>
    </location>
</feature>
<feature type="non-terminal residue" evidence="2">
    <location>
        <position position="630"/>
    </location>
</feature>
<organism evidence="2">
    <name type="scientific">uncultured Nocardioidaceae bacterium</name>
    <dbReference type="NCBI Taxonomy" id="253824"/>
    <lineage>
        <taxon>Bacteria</taxon>
        <taxon>Bacillati</taxon>
        <taxon>Actinomycetota</taxon>
        <taxon>Actinomycetes</taxon>
        <taxon>Propionibacteriales</taxon>
        <taxon>Nocardioidaceae</taxon>
        <taxon>environmental samples</taxon>
    </lineage>
</organism>
<name>A0A6J4M300_9ACTN</name>
<feature type="non-terminal residue" evidence="2">
    <location>
        <position position="1"/>
    </location>
</feature>
<feature type="compositionally biased region" description="Basic residues" evidence="1">
    <location>
        <begin position="465"/>
        <end position="485"/>
    </location>
</feature>
<dbReference type="GO" id="GO:0005524">
    <property type="term" value="F:ATP binding"/>
    <property type="evidence" value="ECO:0007669"/>
    <property type="project" value="UniProtKB-KW"/>
</dbReference>
<feature type="region of interest" description="Disordered" evidence="1">
    <location>
        <begin position="1"/>
        <end position="211"/>
    </location>
</feature>
<keyword evidence="2" id="KW-0547">Nucleotide-binding</keyword>
<feature type="compositionally biased region" description="Low complexity" evidence="1">
    <location>
        <begin position="52"/>
        <end position="64"/>
    </location>
</feature>
<dbReference type="EMBL" id="CADCUH010000115">
    <property type="protein sequence ID" value="CAA9347412.1"/>
    <property type="molecule type" value="Genomic_DNA"/>
</dbReference>
<feature type="compositionally biased region" description="Basic residues" evidence="1">
    <location>
        <begin position="145"/>
        <end position="160"/>
    </location>
</feature>
<evidence type="ECO:0000256" key="1">
    <source>
        <dbReference type="SAM" id="MobiDB-lite"/>
    </source>
</evidence>
<feature type="compositionally biased region" description="Basic and acidic residues" evidence="1">
    <location>
        <begin position="309"/>
        <end position="326"/>
    </location>
</feature>
<feature type="compositionally biased region" description="Basic residues" evidence="1">
    <location>
        <begin position="381"/>
        <end position="397"/>
    </location>
</feature>
<feature type="compositionally biased region" description="Basic residues" evidence="1">
    <location>
        <begin position="284"/>
        <end position="299"/>
    </location>
</feature>
<feature type="compositionally biased region" description="Basic residues" evidence="1">
    <location>
        <begin position="357"/>
        <end position="369"/>
    </location>
</feature>
<accession>A0A6J4M300</accession>
<dbReference type="AlphaFoldDB" id="A0A6J4M300"/>
<feature type="region of interest" description="Disordered" evidence="1">
    <location>
        <begin position="265"/>
        <end position="630"/>
    </location>
</feature>
<feature type="compositionally biased region" description="Basic and acidic residues" evidence="1">
    <location>
        <begin position="571"/>
        <end position="580"/>
    </location>
</feature>
<feature type="compositionally biased region" description="Low complexity" evidence="1">
    <location>
        <begin position="119"/>
        <end position="131"/>
    </location>
</feature>
<reference evidence="2" key="1">
    <citation type="submission" date="2020-02" db="EMBL/GenBank/DDBJ databases">
        <authorList>
            <person name="Meier V. D."/>
        </authorList>
    </citation>
    <scope>NUCLEOTIDE SEQUENCE</scope>
    <source>
        <strain evidence="2">AVDCRST_MAG36</strain>
    </source>
</reference>
<feature type="compositionally biased region" description="Basic residues" evidence="1">
    <location>
        <begin position="85"/>
        <end position="103"/>
    </location>
</feature>
<feature type="compositionally biased region" description="Basic residues" evidence="1">
    <location>
        <begin position="608"/>
        <end position="622"/>
    </location>
</feature>
<feature type="compositionally biased region" description="Basic residues" evidence="1">
    <location>
        <begin position="430"/>
        <end position="453"/>
    </location>
</feature>
<keyword evidence="2" id="KW-0067">ATP-binding</keyword>
<protein>
    <submittedName>
        <fullName evidence="2">Heterodimeric efflux ABC transporter, permease/ATP-binding subunit 1</fullName>
    </submittedName>
</protein>
<feature type="compositionally biased region" description="Basic residues" evidence="1">
    <location>
        <begin position="589"/>
        <end position="600"/>
    </location>
</feature>
<feature type="compositionally biased region" description="Basic and acidic residues" evidence="1">
    <location>
        <begin position="134"/>
        <end position="144"/>
    </location>
</feature>
<evidence type="ECO:0000313" key="2">
    <source>
        <dbReference type="EMBL" id="CAA9347412.1"/>
    </source>
</evidence>
<proteinExistence type="predicted"/>